<reference evidence="3" key="1">
    <citation type="journal article" date="2019" name="Int. J. Syst. Evol. Microbiol.">
        <title>The Global Catalogue of Microorganisms (GCM) 10K type strain sequencing project: providing services to taxonomists for standard genome sequencing and annotation.</title>
        <authorList>
            <consortium name="The Broad Institute Genomics Platform"/>
            <consortium name="The Broad Institute Genome Sequencing Center for Infectious Disease"/>
            <person name="Wu L."/>
            <person name="Ma J."/>
        </authorList>
    </citation>
    <scope>NUCLEOTIDE SEQUENCE [LARGE SCALE GENOMIC DNA]</scope>
    <source>
        <strain evidence="3">JCM 17923</strain>
    </source>
</reference>
<evidence type="ECO:0000313" key="3">
    <source>
        <dbReference type="Proteomes" id="UP001501153"/>
    </source>
</evidence>
<feature type="signal peptide" evidence="1">
    <location>
        <begin position="1"/>
        <end position="22"/>
    </location>
</feature>
<sequence length="561" mass="58447">MKHLFHFLALLALGLGSRATHAQAPTFDYAVTCASGDGRTTNGWGPTALVADRRGNTYVAGQFEGTIALGNTLLSVSPSFYGVFVAKLDVAGNYVWAVQINDGQQALASALTVDSVGGVYLVGTFRSHSVQFGPGGPVLFNSSANNEGFVAKFDAASGQCSWARRVGGTGPDELNKVVVGPAGDLYVLGSVATATTAGPFPLAGPMVYLAKLNPAGTWLWARSVGAGAEHLAIDAQGDLYVAGSFSSTASFGAITLTTRTVPGSYYDQYGHELFVAKTNDAGAWLWAVQGDAVTQRNIIFPFSLAYDGSGHLYVGGYYVSAAARIGATVMPNLSARLPSPPNSPVYYPNNYGADAFVARLDAGTGQWDWAVRNGGVGNEGVVNTVADARGQLHLTGNLLDPTPNAGRFQFARLDGATGTWQGFFPLDTVYVTALALDGRQRLNMAGGFHSRTVRFGPHVLASAGPGTTTGFVARAAATPLATTRPTAQGNTGLQLWPNPAQGAVWVQGPPSGQRVTVLDVLGRPLGEGTMPAAGPLRLPLALSPGLYLVRAGQQLQRLVLE</sequence>
<proteinExistence type="predicted"/>
<dbReference type="Proteomes" id="UP001501153">
    <property type="component" value="Unassembled WGS sequence"/>
</dbReference>
<accession>A0ABP8HWQ4</accession>
<feature type="chain" id="PRO_5045942837" description="T9SS type A sorting domain-containing protein" evidence="1">
    <location>
        <begin position="23"/>
        <end position="561"/>
    </location>
</feature>
<dbReference type="EMBL" id="BAABGZ010000003">
    <property type="protein sequence ID" value="GAA4346315.1"/>
    <property type="molecule type" value="Genomic_DNA"/>
</dbReference>
<name>A0ABP8HWQ4_9BACT</name>
<comment type="caution">
    <text evidence="2">The sequence shown here is derived from an EMBL/GenBank/DDBJ whole genome shotgun (WGS) entry which is preliminary data.</text>
</comment>
<gene>
    <name evidence="2" type="ORF">GCM10023185_00700</name>
</gene>
<keyword evidence="3" id="KW-1185">Reference proteome</keyword>
<organism evidence="2 3">
    <name type="scientific">Hymenobacter saemangeumensis</name>
    <dbReference type="NCBI Taxonomy" id="1084522"/>
    <lineage>
        <taxon>Bacteria</taxon>
        <taxon>Pseudomonadati</taxon>
        <taxon>Bacteroidota</taxon>
        <taxon>Cytophagia</taxon>
        <taxon>Cytophagales</taxon>
        <taxon>Hymenobacteraceae</taxon>
        <taxon>Hymenobacter</taxon>
    </lineage>
</organism>
<evidence type="ECO:0000313" key="2">
    <source>
        <dbReference type="EMBL" id="GAA4346315.1"/>
    </source>
</evidence>
<protein>
    <recommendedName>
        <fullName evidence="4">T9SS type A sorting domain-containing protein</fullName>
    </recommendedName>
</protein>
<dbReference type="PANTHER" id="PTHR35580:SF1">
    <property type="entry name" value="PHYTASE-LIKE DOMAIN-CONTAINING PROTEIN"/>
    <property type="match status" value="1"/>
</dbReference>
<dbReference type="RefSeq" id="WP_345232741.1">
    <property type="nucleotide sequence ID" value="NZ_BAABGZ010000003.1"/>
</dbReference>
<dbReference type="PANTHER" id="PTHR35580">
    <property type="entry name" value="CELL SURFACE GLYCOPROTEIN (S-LAYER PROTEIN)-LIKE PROTEIN"/>
    <property type="match status" value="1"/>
</dbReference>
<keyword evidence="1" id="KW-0732">Signal</keyword>
<dbReference type="InterPro" id="IPR052918">
    <property type="entry name" value="Motility_Chemotaxis_Reg"/>
</dbReference>
<dbReference type="SUPFAM" id="SSF101898">
    <property type="entry name" value="NHL repeat"/>
    <property type="match status" value="1"/>
</dbReference>
<evidence type="ECO:0000256" key="1">
    <source>
        <dbReference type="SAM" id="SignalP"/>
    </source>
</evidence>
<evidence type="ECO:0008006" key="4">
    <source>
        <dbReference type="Google" id="ProtNLM"/>
    </source>
</evidence>